<dbReference type="AlphaFoldDB" id="A0A0F9TUP4"/>
<organism evidence="1">
    <name type="scientific">marine sediment metagenome</name>
    <dbReference type="NCBI Taxonomy" id="412755"/>
    <lineage>
        <taxon>unclassified sequences</taxon>
        <taxon>metagenomes</taxon>
        <taxon>ecological metagenomes</taxon>
    </lineage>
</organism>
<name>A0A0F9TUP4_9ZZZZ</name>
<sequence length="63" mass="7230">MKCLGFGLSWMPGIEDCDACKKSAKVRYNKCKKATEDLVKETCSTDEEIEKWLKDQKNKKGKN</sequence>
<gene>
    <name evidence="1" type="ORF">LCGC14_0608700</name>
</gene>
<dbReference type="EMBL" id="LAZR01001003">
    <property type="protein sequence ID" value="KKN52821.1"/>
    <property type="molecule type" value="Genomic_DNA"/>
</dbReference>
<protein>
    <submittedName>
        <fullName evidence="1">Uncharacterized protein</fullName>
    </submittedName>
</protein>
<reference evidence="1" key="1">
    <citation type="journal article" date="2015" name="Nature">
        <title>Complex archaea that bridge the gap between prokaryotes and eukaryotes.</title>
        <authorList>
            <person name="Spang A."/>
            <person name="Saw J.H."/>
            <person name="Jorgensen S.L."/>
            <person name="Zaremba-Niedzwiedzka K."/>
            <person name="Martijn J."/>
            <person name="Lind A.E."/>
            <person name="van Eijk R."/>
            <person name="Schleper C."/>
            <person name="Guy L."/>
            <person name="Ettema T.J."/>
        </authorList>
    </citation>
    <scope>NUCLEOTIDE SEQUENCE</scope>
</reference>
<accession>A0A0F9TUP4</accession>
<evidence type="ECO:0000313" key="1">
    <source>
        <dbReference type="EMBL" id="KKN52821.1"/>
    </source>
</evidence>
<comment type="caution">
    <text evidence="1">The sequence shown here is derived from an EMBL/GenBank/DDBJ whole genome shotgun (WGS) entry which is preliminary data.</text>
</comment>
<proteinExistence type="predicted"/>